<name>D1C6H1_SPHTD</name>
<reference evidence="2 3" key="2">
    <citation type="journal article" date="2010" name="Stand. Genomic Sci.">
        <title>Complete genome sequence of Desulfohalobium retbaense type strain (HR(100)).</title>
        <authorList>
            <person name="Spring S."/>
            <person name="Nolan M."/>
            <person name="Lapidus A."/>
            <person name="Glavina Del Rio T."/>
            <person name="Copeland A."/>
            <person name="Tice H."/>
            <person name="Cheng J.F."/>
            <person name="Lucas S."/>
            <person name="Land M."/>
            <person name="Chen F."/>
            <person name="Bruce D."/>
            <person name="Goodwin L."/>
            <person name="Pitluck S."/>
            <person name="Ivanova N."/>
            <person name="Mavromatis K."/>
            <person name="Mikhailova N."/>
            <person name="Pati A."/>
            <person name="Chen A."/>
            <person name="Palaniappan K."/>
            <person name="Hauser L."/>
            <person name="Chang Y.J."/>
            <person name="Jeffries C.D."/>
            <person name="Munk C."/>
            <person name="Kiss H."/>
            <person name="Chain P."/>
            <person name="Han C."/>
            <person name="Brettin T."/>
            <person name="Detter J.C."/>
            <person name="Schuler E."/>
            <person name="Goker M."/>
            <person name="Rohde M."/>
            <person name="Bristow J."/>
            <person name="Eisen J.A."/>
            <person name="Markowitz V."/>
            <person name="Hugenholtz P."/>
            <person name="Kyrpides N.C."/>
            <person name="Klenk H.P."/>
        </authorList>
    </citation>
    <scope>NUCLEOTIDE SEQUENCE [LARGE SCALE GENOMIC DNA]</scope>
    <source>
        <strain evidence="3">ATCC 49802 / DSM 20745 / S 6022</strain>
    </source>
</reference>
<keyword evidence="3" id="KW-1185">Reference proteome</keyword>
<feature type="transmembrane region" description="Helical" evidence="1">
    <location>
        <begin position="85"/>
        <end position="103"/>
    </location>
</feature>
<dbReference type="InParanoid" id="D1C6H1"/>
<proteinExistence type="predicted"/>
<dbReference type="STRING" id="479434.Sthe_2170"/>
<keyword evidence="1" id="KW-0812">Transmembrane</keyword>
<accession>D1C6H1</accession>
<organism evidence="2 3">
    <name type="scientific">Sphaerobacter thermophilus (strain ATCC 49802 / DSM 20745 / KCCM 41009 / NCIMB 13125 / S 6022)</name>
    <dbReference type="NCBI Taxonomy" id="479434"/>
    <lineage>
        <taxon>Bacteria</taxon>
        <taxon>Pseudomonadati</taxon>
        <taxon>Thermomicrobiota</taxon>
        <taxon>Thermomicrobia</taxon>
        <taxon>Sphaerobacterales</taxon>
        <taxon>Sphaerobacterineae</taxon>
        <taxon>Sphaerobacteraceae</taxon>
        <taxon>Sphaerobacter</taxon>
    </lineage>
</organism>
<dbReference type="eggNOG" id="ENOG5032ZRS">
    <property type="taxonomic scope" value="Bacteria"/>
</dbReference>
<dbReference type="AlphaFoldDB" id="D1C6H1"/>
<keyword evidence="1" id="KW-1133">Transmembrane helix</keyword>
<evidence type="ECO:0000256" key="1">
    <source>
        <dbReference type="SAM" id="Phobius"/>
    </source>
</evidence>
<dbReference type="HOGENOM" id="CLU_135639_0_0_0"/>
<dbReference type="Pfam" id="PF19728">
    <property type="entry name" value="DUF6220"/>
    <property type="match status" value="1"/>
</dbReference>
<feature type="transmembrane region" description="Helical" evidence="1">
    <location>
        <begin position="61"/>
        <end position="78"/>
    </location>
</feature>
<dbReference type="EMBL" id="CP001823">
    <property type="protein sequence ID" value="ACZ39596.1"/>
    <property type="molecule type" value="Genomic_DNA"/>
</dbReference>
<keyword evidence="1" id="KW-0472">Membrane</keyword>
<dbReference type="Proteomes" id="UP000002027">
    <property type="component" value="Chromosome 1"/>
</dbReference>
<feature type="transmembrane region" description="Helical" evidence="1">
    <location>
        <begin position="28"/>
        <end position="49"/>
    </location>
</feature>
<evidence type="ECO:0000313" key="2">
    <source>
        <dbReference type="EMBL" id="ACZ39596.1"/>
    </source>
</evidence>
<feature type="transmembrane region" description="Helical" evidence="1">
    <location>
        <begin position="109"/>
        <end position="133"/>
    </location>
</feature>
<reference evidence="3" key="1">
    <citation type="submission" date="2009-11" db="EMBL/GenBank/DDBJ databases">
        <title>The complete chromosome 1 of Sphaerobacter thermophilus DSM 20745.</title>
        <authorList>
            <person name="Lucas S."/>
            <person name="Copeland A."/>
            <person name="Lapidus A."/>
            <person name="Glavina del Rio T."/>
            <person name="Dalin E."/>
            <person name="Tice H."/>
            <person name="Bruce D."/>
            <person name="Goodwin L."/>
            <person name="Pitluck S."/>
            <person name="Kyrpides N."/>
            <person name="Mavromatis K."/>
            <person name="Ivanova N."/>
            <person name="Mikhailova N."/>
            <person name="LaButti K.M."/>
            <person name="Clum A."/>
            <person name="Sun H.I."/>
            <person name="Brettin T."/>
            <person name="Detter J.C."/>
            <person name="Han C."/>
            <person name="Larimer F."/>
            <person name="Land M."/>
            <person name="Hauser L."/>
            <person name="Markowitz V."/>
            <person name="Cheng J.F."/>
            <person name="Hugenholtz P."/>
            <person name="Woyke T."/>
            <person name="Wu D."/>
            <person name="Steenblock K."/>
            <person name="Schneider S."/>
            <person name="Pukall R."/>
            <person name="Goeker M."/>
            <person name="Klenk H.P."/>
            <person name="Eisen J.A."/>
        </authorList>
    </citation>
    <scope>NUCLEOTIDE SEQUENCE [LARGE SCALE GENOMIC DNA]</scope>
    <source>
        <strain evidence="3">ATCC 49802 / DSM 20745 / S 6022</strain>
    </source>
</reference>
<evidence type="ECO:0000313" key="3">
    <source>
        <dbReference type="Proteomes" id="UP000002027"/>
    </source>
</evidence>
<sequence length="139" mass="15883">MPSPSETQERHARADSARGHRSRVAFRILAWLFVGCVLVQVLIAGLAIFDTPLRWSWHENFVHFFEYLPLILLVLAFTGRMPHRVRWLSFGAFALIGLQYAFIGMARDWNMPVIAALHPVNALLIFWVALFLARSARPA</sequence>
<gene>
    <name evidence="2" type="ordered locus">Sthe_2170</name>
</gene>
<dbReference type="InterPro" id="IPR046192">
    <property type="entry name" value="DUF6220"/>
</dbReference>
<protein>
    <submittedName>
        <fullName evidence="2">Uncharacterized protein</fullName>
    </submittedName>
</protein>
<dbReference type="KEGG" id="sti:Sthe_2170"/>